<organism evidence="3 4">
    <name type="scientific">Handroanthus impetiginosus</name>
    <dbReference type="NCBI Taxonomy" id="429701"/>
    <lineage>
        <taxon>Eukaryota</taxon>
        <taxon>Viridiplantae</taxon>
        <taxon>Streptophyta</taxon>
        <taxon>Embryophyta</taxon>
        <taxon>Tracheophyta</taxon>
        <taxon>Spermatophyta</taxon>
        <taxon>Magnoliopsida</taxon>
        <taxon>eudicotyledons</taxon>
        <taxon>Gunneridae</taxon>
        <taxon>Pentapetalae</taxon>
        <taxon>asterids</taxon>
        <taxon>lamiids</taxon>
        <taxon>Lamiales</taxon>
        <taxon>Bignoniaceae</taxon>
        <taxon>Crescentiina</taxon>
        <taxon>Tabebuia alliance</taxon>
        <taxon>Handroanthus</taxon>
    </lineage>
</organism>
<comment type="caution">
    <text evidence="3">The sequence shown here is derived from an EMBL/GenBank/DDBJ whole genome shotgun (WGS) entry which is preliminary data.</text>
</comment>
<evidence type="ECO:0000313" key="3">
    <source>
        <dbReference type="EMBL" id="PIN17299.1"/>
    </source>
</evidence>
<evidence type="ECO:0000256" key="1">
    <source>
        <dbReference type="ARBA" id="ARBA00022737"/>
    </source>
</evidence>
<dbReference type="SUPFAM" id="SSF52113">
    <property type="entry name" value="BRCT domain"/>
    <property type="match status" value="2"/>
</dbReference>
<gene>
    <name evidence="3" type="ORF">CDL12_10035</name>
</gene>
<dbReference type="GO" id="GO:0006270">
    <property type="term" value="P:DNA replication initiation"/>
    <property type="evidence" value="ECO:0007669"/>
    <property type="project" value="TreeGrafter"/>
</dbReference>
<proteinExistence type="predicted"/>
<dbReference type="FunFam" id="3.40.50.10190:FF:000070">
    <property type="entry name" value="Transcription coactivator"/>
    <property type="match status" value="1"/>
</dbReference>
<keyword evidence="4" id="KW-1185">Reference proteome</keyword>
<dbReference type="GO" id="GO:0007095">
    <property type="term" value="P:mitotic G2 DNA damage checkpoint signaling"/>
    <property type="evidence" value="ECO:0007669"/>
    <property type="project" value="TreeGrafter"/>
</dbReference>
<dbReference type="Pfam" id="PF00533">
    <property type="entry name" value="BRCT"/>
    <property type="match status" value="1"/>
</dbReference>
<dbReference type="STRING" id="429701.A0A2G9HIB8"/>
<dbReference type="SMART" id="SM00292">
    <property type="entry name" value="BRCT"/>
    <property type="match status" value="3"/>
</dbReference>
<dbReference type="FunFam" id="3.40.50.10190:FF:000061">
    <property type="entry name" value="Transcription coactivator"/>
    <property type="match status" value="1"/>
</dbReference>
<feature type="domain" description="BRCT" evidence="2">
    <location>
        <begin position="181"/>
        <end position="236"/>
    </location>
</feature>
<evidence type="ECO:0000313" key="4">
    <source>
        <dbReference type="Proteomes" id="UP000231279"/>
    </source>
</evidence>
<dbReference type="PROSITE" id="PS50172">
    <property type="entry name" value="BRCT"/>
    <property type="match status" value="3"/>
</dbReference>
<name>A0A2G9HIB8_9LAMI</name>
<reference evidence="4" key="1">
    <citation type="journal article" date="2018" name="Gigascience">
        <title>Genome assembly of the Pink Ipe (Handroanthus impetiginosus, Bignoniaceae), a highly valued, ecologically keystone Neotropical timber forest tree.</title>
        <authorList>
            <person name="Silva-Junior O.B."/>
            <person name="Grattapaglia D."/>
            <person name="Novaes E."/>
            <person name="Collevatti R.G."/>
        </authorList>
    </citation>
    <scope>NUCLEOTIDE SEQUENCE [LARGE SCALE GENOMIC DNA]</scope>
    <source>
        <strain evidence="4">cv. UFG-1</strain>
    </source>
</reference>
<dbReference type="PANTHER" id="PTHR13561">
    <property type="entry name" value="DNA REPLICATION REGULATOR DPB11-RELATED"/>
    <property type="match status" value="1"/>
</dbReference>
<keyword evidence="1" id="KW-0677">Repeat</keyword>
<dbReference type="PANTHER" id="PTHR13561:SF20">
    <property type="entry name" value="DNA TOPOISOMERASE 2-BINDING PROTEIN 1"/>
    <property type="match status" value="1"/>
</dbReference>
<protein>
    <recommendedName>
        <fullName evidence="2">BRCT domain-containing protein</fullName>
    </recommendedName>
</protein>
<sequence length="236" mass="26306">MATKVFKGVNVFMSRNLVPPELFDSLHDALKLNGAQIFLCCDPSRNGPTDYHVIASSDHEKFEDLRSKGCNLIGPQCVLSCAKEHRVLPNQGFTCCLGMDGVNILASGFEKDEKANIAKMVTAMGGILHTKASSDISFVIVKNVLAQKYKWALNNLKKPIVTINWLLQCWKEHRVVPQESYRVLPFSGLTICVSGIPADERKEVEKLVMQNGGKYSAELTKRCTHLICDISSHFFF</sequence>
<dbReference type="InterPro" id="IPR001357">
    <property type="entry name" value="BRCT_dom"/>
</dbReference>
<feature type="domain" description="BRCT" evidence="2">
    <location>
        <begin position="1"/>
        <end position="95"/>
    </location>
</feature>
<dbReference type="AlphaFoldDB" id="A0A2G9HIB8"/>
<dbReference type="CDD" id="cd00027">
    <property type="entry name" value="BRCT"/>
    <property type="match status" value="1"/>
</dbReference>
<evidence type="ECO:0000259" key="2">
    <source>
        <dbReference type="PROSITE" id="PS50172"/>
    </source>
</evidence>
<dbReference type="InterPro" id="IPR036420">
    <property type="entry name" value="BRCT_dom_sf"/>
</dbReference>
<dbReference type="InterPro" id="IPR059215">
    <property type="entry name" value="BRCT2_TopBP1-like"/>
</dbReference>
<dbReference type="EMBL" id="NKXS01001692">
    <property type="protein sequence ID" value="PIN17299.1"/>
    <property type="molecule type" value="Genomic_DNA"/>
</dbReference>
<dbReference type="CDD" id="cd17731">
    <property type="entry name" value="BRCT_TopBP1_rpt2_like"/>
    <property type="match status" value="1"/>
</dbReference>
<dbReference type="Proteomes" id="UP000231279">
    <property type="component" value="Unassembled WGS sequence"/>
</dbReference>
<dbReference type="OrthoDB" id="251770at2759"/>
<dbReference type="Gene3D" id="3.40.50.10190">
    <property type="entry name" value="BRCT domain"/>
    <property type="match status" value="3"/>
</dbReference>
<dbReference type="Pfam" id="PF12738">
    <property type="entry name" value="PTCB-BRCT"/>
    <property type="match status" value="1"/>
</dbReference>
<feature type="domain" description="BRCT" evidence="2">
    <location>
        <begin position="99"/>
        <end position="183"/>
    </location>
</feature>
<accession>A0A2G9HIB8</accession>
<dbReference type="GO" id="GO:0033314">
    <property type="term" value="P:mitotic DNA replication checkpoint signaling"/>
    <property type="evidence" value="ECO:0007669"/>
    <property type="project" value="TreeGrafter"/>
</dbReference>